<keyword evidence="1" id="KW-0328">Glycosyltransferase</keyword>
<organism evidence="6 7">
    <name type="scientific">Spinactinospora alkalitolerans</name>
    <dbReference type="NCBI Taxonomy" id="687207"/>
    <lineage>
        <taxon>Bacteria</taxon>
        <taxon>Bacillati</taxon>
        <taxon>Actinomycetota</taxon>
        <taxon>Actinomycetes</taxon>
        <taxon>Streptosporangiales</taxon>
        <taxon>Nocardiopsidaceae</taxon>
        <taxon>Spinactinospora</taxon>
    </lineage>
</organism>
<dbReference type="AlphaFoldDB" id="A0A852TZ35"/>
<dbReference type="RefSeq" id="WP_179643223.1">
    <property type="nucleotide sequence ID" value="NZ_BAAAYY010000047.1"/>
</dbReference>
<feature type="domain" description="Glycosyl transferase family 1" evidence="4">
    <location>
        <begin position="210"/>
        <end position="365"/>
    </location>
</feature>
<evidence type="ECO:0000256" key="3">
    <source>
        <dbReference type="SAM" id="MobiDB-lite"/>
    </source>
</evidence>
<gene>
    <name evidence="6" type="ORF">HDA32_002354</name>
</gene>
<dbReference type="Pfam" id="PF00534">
    <property type="entry name" value="Glycos_transf_1"/>
    <property type="match status" value="1"/>
</dbReference>
<evidence type="ECO:0000256" key="1">
    <source>
        <dbReference type="ARBA" id="ARBA00022676"/>
    </source>
</evidence>
<dbReference type="PANTHER" id="PTHR45947:SF3">
    <property type="entry name" value="SULFOQUINOVOSYL TRANSFERASE SQD2"/>
    <property type="match status" value="1"/>
</dbReference>
<dbReference type="InterPro" id="IPR028098">
    <property type="entry name" value="Glyco_trans_4-like_N"/>
</dbReference>
<evidence type="ECO:0000313" key="6">
    <source>
        <dbReference type="EMBL" id="NYE47234.1"/>
    </source>
</evidence>
<keyword evidence="7" id="KW-1185">Reference proteome</keyword>
<dbReference type="InterPro" id="IPR050194">
    <property type="entry name" value="Glycosyltransferase_grp1"/>
</dbReference>
<dbReference type="InterPro" id="IPR001296">
    <property type="entry name" value="Glyco_trans_1"/>
</dbReference>
<evidence type="ECO:0000256" key="2">
    <source>
        <dbReference type="ARBA" id="ARBA00022679"/>
    </source>
</evidence>
<evidence type="ECO:0000259" key="4">
    <source>
        <dbReference type="Pfam" id="PF00534"/>
    </source>
</evidence>
<dbReference type="Pfam" id="PF13439">
    <property type="entry name" value="Glyco_transf_4"/>
    <property type="match status" value="1"/>
</dbReference>
<sequence>MKIAMISEHASPLATLGGADAGGQNVHVAELARACGADGHDVVVYTRRTDETQPDVVAFAPGVRVRHVAAGPPREIPKDDLPRHMPEFGDLLAEEWARERPDIAHSHFWMSGMATLRAARETGVPVVHTFHALGSVKRRHQGSQDTSPAGRIEAELSVAHEVAMVIATSSDERQELRSWRVAPEAISVVPCGVDLTRFTPEGPAAPRGGERLRVLSLGRLVERKGVDTVVRALASVPTAELVIAGGPAPEGLDDDPEVARLRRIAAVEGVADRVRFTGCVAREDVPALLRSADVAVNVPWYEPFGMATVEAMACGVPVIASHVGGHLDTMIHEVTGLLVPPRQPGALGRALRALLTDPVRKESYGIAGADRASARYSWPEVARQTQERYEEVLRRRPGRHRKDQAPTTARGTGRHTREPAISGGI</sequence>
<dbReference type="GO" id="GO:1901137">
    <property type="term" value="P:carbohydrate derivative biosynthetic process"/>
    <property type="evidence" value="ECO:0007669"/>
    <property type="project" value="UniProtKB-ARBA"/>
</dbReference>
<reference evidence="6 7" key="1">
    <citation type="submission" date="2020-07" db="EMBL/GenBank/DDBJ databases">
        <title>Sequencing the genomes of 1000 actinobacteria strains.</title>
        <authorList>
            <person name="Klenk H.-P."/>
        </authorList>
    </citation>
    <scope>NUCLEOTIDE SEQUENCE [LARGE SCALE GENOMIC DNA]</scope>
    <source>
        <strain evidence="6 7">CXB654</strain>
    </source>
</reference>
<name>A0A852TZ35_9ACTN</name>
<dbReference type="Proteomes" id="UP000589036">
    <property type="component" value="Unassembled WGS sequence"/>
</dbReference>
<evidence type="ECO:0000313" key="7">
    <source>
        <dbReference type="Proteomes" id="UP000589036"/>
    </source>
</evidence>
<proteinExistence type="predicted"/>
<comment type="caution">
    <text evidence="6">The sequence shown here is derived from an EMBL/GenBank/DDBJ whole genome shotgun (WGS) entry which is preliminary data.</text>
</comment>
<dbReference type="PANTHER" id="PTHR45947">
    <property type="entry name" value="SULFOQUINOVOSYL TRANSFERASE SQD2"/>
    <property type="match status" value="1"/>
</dbReference>
<feature type="region of interest" description="Disordered" evidence="3">
    <location>
        <begin position="394"/>
        <end position="425"/>
    </location>
</feature>
<accession>A0A852TZ35</accession>
<dbReference type="EMBL" id="JACCCC010000001">
    <property type="protein sequence ID" value="NYE47234.1"/>
    <property type="molecule type" value="Genomic_DNA"/>
</dbReference>
<protein>
    <submittedName>
        <fullName evidence="6">Glycosyltransferase involved in cell wall biosynthesis</fullName>
    </submittedName>
</protein>
<dbReference type="Gene3D" id="3.40.50.2000">
    <property type="entry name" value="Glycogen Phosphorylase B"/>
    <property type="match status" value="2"/>
</dbReference>
<dbReference type="GO" id="GO:0016757">
    <property type="term" value="F:glycosyltransferase activity"/>
    <property type="evidence" value="ECO:0007669"/>
    <property type="project" value="UniProtKB-KW"/>
</dbReference>
<feature type="domain" description="Glycosyltransferase subfamily 4-like N-terminal" evidence="5">
    <location>
        <begin position="22"/>
        <end position="197"/>
    </location>
</feature>
<keyword evidence="2 6" id="KW-0808">Transferase</keyword>
<evidence type="ECO:0000259" key="5">
    <source>
        <dbReference type="Pfam" id="PF13439"/>
    </source>
</evidence>
<dbReference type="SUPFAM" id="SSF53756">
    <property type="entry name" value="UDP-Glycosyltransferase/glycogen phosphorylase"/>
    <property type="match status" value="1"/>
</dbReference>